<keyword evidence="2" id="KW-0732">Signal</keyword>
<evidence type="ECO:0000256" key="2">
    <source>
        <dbReference type="SAM" id="SignalP"/>
    </source>
</evidence>
<organism evidence="3 4">
    <name type="scientific">Lophium mytilinum</name>
    <dbReference type="NCBI Taxonomy" id="390894"/>
    <lineage>
        <taxon>Eukaryota</taxon>
        <taxon>Fungi</taxon>
        <taxon>Dikarya</taxon>
        <taxon>Ascomycota</taxon>
        <taxon>Pezizomycotina</taxon>
        <taxon>Dothideomycetes</taxon>
        <taxon>Pleosporomycetidae</taxon>
        <taxon>Mytilinidiales</taxon>
        <taxon>Mytilinidiaceae</taxon>
        <taxon>Lophium</taxon>
    </lineage>
</organism>
<dbReference type="InterPro" id="IPR019433">
    <property type="entry name" value="GPI_ManTrfase_II_coact_Pga1"/>
</dbReference>
<evidence type="ECO:0000313" key="4">
    <source>
        <dbReference type="Proteomes" id="UP000799750"/>
    </source>
</evidence>
<feature type="chain" id="PRO_5025337888" description="Protein PBN1" evidence="2">
    <location>
        <begin position="20"/>
        <end position="230"/>
    </location>
</feature>
<evidence type="ECO:0000256" key="1">
    <source>
        <dbReference type="SAM" id="Phobius"/>
    </source>
</evidence>
<gene>
    <name evidence="3" type="ORF">BU16DRAFT_516420</name>
</gene>
<accession>A0A6A6QIM1</accession>
<reference evidence="3" key="1">
    <citation type="journal article" date="2020" name="Stud. Mycol.">
        <title>101 Dothideomycetes genomes: a test case for predicting lifestyles and emergence of pathogens.</title>
        <authorList>
            <person name="Haridas S."/>
            <person name="Albert R."/>
            <person name="Binder M."/>
            <person name="Bloem J."/>
            <person name="Labutti K."/>
            <person name="Salamov A."/>
            <person name="Andreopoulos B."/>
            <person name="Baker S."/>
            <person name="Barry K."/>
            <person name="Bills G."/>
            <person name="Bluhm B."/>
            <person name="Cannon C."/>
            <person name="Castanera R."/>
            <person name="Culley D."/>
            <person name="Daum C."/>
            <person name="Ezra D."/>
            <person name="Gonzalez J."/>
            <person name="Henrissat B."/>
            <person name="Kuo A."/>
            <person name="Liang C."/>
            <person name="Lipzen A."/>
            <person name="Lutzoni F."/>
            <person name="Magnuson J."/>
            <person name="Mondo S."/>
            <person name="Nolan M."/>
            <person name="Ohm R."/>
            <person name="Pangilinan J."/>
            <person name="Park H.-J."/>
            <person name="Ramirez L."/>
            <person name="Alfaro M."/>
            <person name="Sun H."/>
            <person name="Tritt A."/>
            <person name="Yoshinaga Y."/>
            <person name="Zwiers L.-H."/>
            <person name="Turgeon B."/>
            <person name="Goodwin S."/>
            <person name="Spatafora J."/>
            <person name="Crous P."/>
            <person name="Grigoriev I."/>
        </authorList>
    </citation>
    <scope>NUCLEOTIDE SEQUENCE</scope>
    <source>
        <strain evidence="3">CBS 269.34</strain>
    </source>
</reference>
<dbReference type="GO" id="GO:0000030">
    <property type="term" value="F:mannosyltransferase activity"/>
    <property type="evidence" value="ECO:0007669"/>
    <property type="project" value="TreeGrafter"/>
</dbReference>
<dbReference type="GO" id="GO:0006506">
    <property type="term" value="P:GPI anchor biosynthetic process"/>
    <property type="evidence" value="ECO:0007669"/>
    <property type="project" value="TreeGrafter"/>
</dbReference>
<evidence type="ECO:0000313" key="3">
    <source>
        <dbReference type="EMBL" id="KAF2491846.1"/>
    </source>
</evidence>
<protein>
    <recommendedName>
        <fullName evidence="5">Protein PBN1</fullName>
    </recommendedName>
</protein>
<dbReference type="PANTHER" id="PTHR28022">
    <property type="entry name" value="GPI MANNOSYLTRANSFERASE 2 SUBUNIT PGA1"/>
    <property type="match status" value="1"/>
</dbReference>
<keyword evidence="1" id="KW-0812">Transmembrane</keyword>
<feature type="signal peptide" evidence="2">
    <location>
        <begin position="1"/>
        <end position="19"/>
    </location>
</feature>
<keyword evidence="1" id="KW-0472">Membrane</keyword>
<dbReference type="EMBL" id="MU004195">
    <property type="protein sequence ID" value="KAF2491846.1"/>
    <property type="molecule type" value="Genomic_DNA"/>
</dbReference>
<proteinExistence type="predicted"/>
<dbReference type="AlphaFoldDB" id="A0A6A6QIM1"/>
<sequence length="230" mass="25325">MRFTLPAASLIALVAEAVANTEKVIFTAPSAITIPNIRPGLDDLNLDTLSPAGLRTLETSLAVQFPSDTAPRGVQSWYLLKDLEPGRRYEVRVCWPATQPTDFWLDVHNLTHVFETPLLISSLADYSENRQPIDLQGPGRAQGEATSHSVLLLHIHSAADYFTSNRTLMEHPPAVDVDLILDPFLLNILPQSLGPTALYITVLAVGSFFLSGAIYTWLYQIAEIPKPHTD</sequence>
<dbReference type="GO" id="GO:0005789">
    <property type="term" value="C:endoplasmic reticulum membrane"/>
    <property type="evidence" value="ECO:0007669"/>
    <property type="project" value="TreeGrafter"/>
</dbReference>
<keyword evidence="4" id="KW-1185">Reference proteome</keyword>
<dbReference type="GO" id="GO:0031501">
    <property type="term" value="C:mannosyltransferase complex"/>
    <property type="evidence" value="ECO:0007669"/>
    <property type="project" value="TreeGrafter"/>
</dbReference>
<keyword evidence="1" id="KW-1133">Transmembrane helix</keyword>
<dbReference type="PANTHER" id="PTHR28022:SF1">
    <property type="entry name" value="GPI MANNOSYLTRANSFERASE 2 SUBUNIT PGA1"/>
    <property type="match status" value="1"/>
</dbReference>
<dbReference type="Pfam" id="PF10333">
    <property type="entry name" value="Pga1"/>
    <property type="match status" value="1"/>
</dbReference>
<evidence type="ECO:0008006" key="5">
    <source>
        <dbReference type="Google" id="ProtNLM"/>
    </source>
</evidence>
<dbReference type="OrthoDB" id="3360032at2759"/>
<feature type="transmembrane region" description="Helical" evidence="1">
    <location>
        <begin position="197"/>
        <end position="218"/>
    </location>
</feature>
<name>A0A6A6QIM1_9PEZI</name>
<dbReference type="Proteomes" id="UP000799750">
    <property type="component" value="Unassembled WGS sequence"/>
</dbReference>